<feature type="binding site" evidence="10">
    <location>
        <begin position="188"/>
        <end position="189"/>
    </location>
    <ligand>
        <name>substrate</name>
    </ligand>
</feature>
<dbReference type="PANTHER" id="PTHR11067:SF9">
    <property type="entry name" value="INOSINE TRIPHOSPHATE PYROPHOSPHATASE"/>
    <property type="match status" value="1"/>
</dbReference>
<dbReference type="GO" id="GO:0036220">
    <property type="term" value="F:ITP diphosphatase activity"/>
    <property type="evidence" value="ECO:0007669"/>
    <property type="project" value="UniProtKB-UniRule"/>
</dbReference>
<keyword evidence="3 10" id="KW-0479">Metal-binding</keyword>
<dbReference type="InterPro" id="IPR029001">
    <property type="entry name" value="ITPase-like_fam"/>
</dbReference>
<dbReference type="InterPro" id="IPR002637">
    <property type="entry name" value="RdgB/HAM1"/>
</dbReference>
<dbReference type="GO" id="GO:0046872">
    <property type="term" value="F:metal ion binding"/>
    <property type="evidence" value="ECO:0007669"/>
    <property type="project" value="UniProtKB-KW"/>
</dbReference>
<reference evidence="11 12" key="1">
    <citation type="submission" date="2017-06" db="EMBL/GenBank/DDBJ databases">
        <authorList>
            <person name="Kim H.J."/>
            <person name="Triplett B.A."/>
        </authorList>
    </citation>
    <scope>NUCLEOTIDE SEQUENCE [LARGE SCALE GENOMIC DNA]</scope>
    <source>
        <strain evidence="11 12">DSM 18704</strain>
    </source>
</reference>
<sequence>MILYVATTNPGKLRDFAAAATPGVTIAPLPNIASIPAPDETADTFEGNARIKALAYSAIAPGQIVLADDSGIELDALGGAPGVRSARYADDEGFPATPGVTTDQRNLACLLDRTRHLTGEDRYARYRCVLIAARDGEVIAIGTGDVDGILLDTPTGNGGFGYDPIFLISEHDETMAELDIETRLSLSHRGRALADLLAKLKSADFA</sequence>
<comment type="subunit">
    <text evidence="2 10">Homodimer.</text>
</comment>
<dbReference type="GO" id="GO:0000166">
    <property type="term" value="F:nucleotide binding"/>
    <property type="evidence" value="ECO:0007669"/>
    <property type="project" value="UniProtKB-KW"/>
</dbReference>
<evidence type="ECO:0000256" key="8">
    <source>
        <dbReference type="ARBA" id="ARBA00051875"/>
    </source>
</evidence>
<dbReference type="Gene3D" id="3.90.950.10">
    <property type="match status" value="1"/>
</dbReference>
<evidence type="ECO:0000256" key="3">
    <source>
        <dbReference type="ARBA" id="ARBA00022723"/>
    </source>
</evidence>
<dbReference type="SUPFAM" id="SSF52972">
    <property type="entry name" value="ITPase-like"/>
    <property type="match status" value="1"/>
</dbReference>
<evidence type="ECO:0000256" key="4">
    <source>
        <dbReference type="ARBA" id="ARBA00022741"/>
    </source>
</evidence>
<dbReference type="GO" id="GO:0036222">
    <property type="term" value="F:XTP diphosphatase activity"/>
    <property type="evidence" value="ECO:0007669"/>
    <property type="project" value="UniProtKB-UniRule"/>
</dbReference>
<dbReference type="GO" id="GO:0009146">
    <property type="term" value="P:purine nucleoside triphosphate catabolic process"/>
    <property type="evidence" value="ECO:0007669"/>
    <property type="project" value="UniProtKB-UniRule"/>
</dbReference>
<keyword evidence="7 10" id="KW-0546">Nucleotide metabolism</keyword>
<comment type="cofactor">
    <cofactor evidence="10">
        <name>Mg(2+)</name>
        <dbReference type="ChEBI" id="CHEBI:18420"/>
    </cofactor>
    <text evidence="10">Binds 1 Mg(2+) ion per subunit.</text>
</comment>
<evidence type="ECO:0000256" key="2">
    <source>
        <dbReference type="ARBA" id="ARBA00011738"/>
    </source>
</evidence>
<dbReference type="AlphaFoldDB" id="A0A239IRR6"/>
<comment type="catalytic activity">
    <reaction evidence="10">
        <text>ITP + H2O = IMP + diphosphate + H(+)</text>
        <dbReference type="Rhea" id="RHEA:29399"/>
        <dbReference type="ChEBI" id="CHEBI:15377"/>
        <dbReference type="ChEBI" id="CHEBI:15378"/>
        <dbReference type="ChEBI" id="CHEBI:33019"/>
        <dbReference type="ChEBI" id="CHEBI:58053"/>
        <dbReference type="ChEBI" id="CHEBI:61402"/>
        <dbReference type="EC" id="3.6.1.66"/>
    </reaction>
</comment>
<accession>A0A239IRR6</accession>
<comment type="caution">
    <text evidence="10">Lacks conserved residue(s) required for the propagation of feature annotation.</text>
</comment>
<evidence type="ECO:0000256" key="6">
    <source>
        <dbReference type="ARBA" id="ARBA00022842"/>
    </source>
</evidence>
<dbReference type="PANTHER" id="PTHR11067">
    <property type="entry name" value="INOSINE TRIPHOSPHATE PYROPHOSPHATASE/HAM1 PROTEIN"/>
    <property type="match status" value="1"/>
</dbReference>
<organism evidence="11 12">
    <name type="scientific">Granulicella rosea</name>
    <dbReference type="NCBI Taxonomy" id="474952"/>
    <lineage>
        <taxon>Bacteria</taxon>
        <taxon>Pseudomonadati</taxon>
        <taxon>Acidobacteriota</taxon>
        <taxon>Terriglobia</taxon>
        <taxon>Terriglobales</taxon>
        <taxon>Acidobacteriaceae</taxon>
        <taxon>Granulicella</taxon>
    </lineage>
</organism>
<evidence type="ECO:0000256" key="7">
    <source>
        <dbReference type="ARBA" id="ARBA00023080"/>
    </source>
</evidence>
<keyword evidence="5 10" id="KW-0378">Hydrolase</keyword>
<dbReference type="RefSeq" id="WP_089408360.1">
    <property type="nucleotide sequence ID" value="NZ_FZOU01000003.1"/>
</dbReference>
<dbReference type="OrthoDB" id="9807456at2"/>
<comment type="catalytic activity">
    <reaction evidence="8 10">
        <text>dITP + H2O = dIMP + diphosphate + H(+)</text>
        <dbReference type="Rhea" id="RHEA:28342"/>
        <dbReference type="ChEBI" id="CHEBI:15377"/>
        <dbReference type="ChEBI" id="CHEBI:15378"/>
        <dbReference type="ChEBI" id="CHEBI:33019"/>
        <dbReference type="ChEBI" id="CHEBI:61194"/>
        <dbReference type="ChEBI" id="CHEBI:61382"/>
        <dbReference type="EC" id="3.6.1.66"/>
    </reaction>
</comment>
<name>A0A239IRR6_9BACT</name>
<feature type="binding site" evidence="10">
    <location>
        <position position="69"/>
    </location>
    <ligand>
        <name>Mg(2+)</name>
        <dbReference type="ChEBI" id="CHEBI:18420"/>
    </ligand>
</feature>
<dbReference type="InterPro" id="IPR020922">
    <property type="entry name" value="dITP/XTP_pyrophosphatase"/>
</dbReference>
<evidence type="ECO:0000313" key="11">
    <source>
        <dbReference type="EMBL" id="SNS96241.1"/>
    </source>
</evidence>
<evidence type="ECO:0000313" key="12">
    <source>
        <dbReference type="Proteomes" id="UP000198356"/>
    </source>
</evidence>
<dbReference type="HAMAP" id="MF_01405">
    <property type="entry name" value="Non_canon_purine_NTPase"/>
    <property type="match status" value="1"/>
</dbReference>
<dbReference type="Proteomes" id="UP000198356">
    <property type="component" value="Unassembled WGS sequence"/>
</dbReference>
<dbReference type="EMBL" id="FZOU01000003">
    <property type="protein sequence ID" value="SNS96241.1"/>
    <property type="molecule type" value="Genomic_DNA"/>
</dbReference>
<dbReference type="CDD" id="cd00515">
    <property type="entry name" value="HAM1"/>
    <property type="match status" value="1"/>
</dbReference>
<feature type="binding site" evidence="10">
    <location>
        <position position="70"/>
    </location>
    <ligand>
        <name>substrate</name>
    </ligand>
</feature>
<protein>
    <recommendedName>
        <fullName evidence="10">dITP/XTP pyrophosphatase</fullName>
        <ecNumber evidence="10">3.6.1.66</ecNumber>
    </recommendedName>
    <alternativeName>
        <fullName evidence="10">Non-canonical purine NTP pyrophosphatase</fullName>
    </alternativeName>
    <alternativeName>
        <fullName evidence="10">Non-standard purine NTP pyrophosphatase</fullName>
    </alternativeName>
    <alternativeName>
        <fullName evidence="10">Nucleoside-triphosphate diphosphatase</fullName>
    </alternativeName>
    <alternativeName>
        <fullName evidence="10">Nucleoside-triphosphate pyrophosphatase</fullName>
        <shortName evidence="10">NTPase</shortName>
    </alternativeName>
</protein>
<feature type="active site" description="Proton acceptor" evidence="10">
    <location>
        <position position="69"/>
    </location>
</feature>
<comment type="function">
    <text evidence="10">Pyrophosphatase that catalyzes the hydrolysis of nucleoside triphosphates to their monophosphate derivatives, with a high preference for the non-canonical purine nucleotides XTP (xanthosine triphosphate), dITP (deoxyinosine triphosphate) and ITP. Seems to function as a house-cleaning enzyme that removes non-canonical purine nucleotides from the nucleotide pool, thus preventing their incorporation into DNA/RNA and avoiding chromosomal lesions.</text>
</comment>
<proteinExistence type="inferred from homology"/>
<keyword evidence="6 10" id="KW-0460">Magnesium</keyword>
<comment type="similarity">
    <text evidence="1 10">Belongs to the HAM1 NTPase family.</text>
</comment>
<comment type="catalytic activity">
    <reaction evidence="9 10">
        <text>XTP + H2O = XMP + diphosphate + H(+)</text>
        <dbReference type="Rhea" id="RHEA:28610"/>
        <dbReference type="ChEBI" id="CHEBI:15377"/>
        <dbReference type="ChEBI" id="CHEBI:15378"/>
        <dbReference type="ChEBI" id="CHEBI:33019"/>
        <dbReference type="ChEBI" id="CHEBI:57464"/>
        <dbReference type="ChEBI" id="CHEBI:61314"/>
        <dbReference type="EC" id="3.6.1.66"/>
    </reaction>
</comment>
<dbReference type="GO" id="GO:0035870">
    <property type="term" value="F:dITP diphosphatase activity"/>
    <property type="evidence" value="ECO:0007669"/>
    <property type="project" value="UniProtKB-UniRule"/>
</dbReference>
<dbReference type="Pfam" id="PF01725">
    <property type="entry name" value="Ham1p_like"/>
    <property type="match status" value="1"/>
</dbReference>
<evidence type="ECO:0000256" key="9">
    <source>
        <dbReference type="ARBA" id="ARBA00052017"/>
    </source>
</evidence>
<dbReference type="GO" id="GO:0009117">
    <property type="term" value="P:nucleotide metabolic process"/>
    <property type="evidence" value="ECO:0007669"/>
    <property type="project" value="UniProtKB-KW"/>
</dbReference>
<dbReference type="GO" id="GO:0005829">
    <property type="term" value="C:cytosol"/>
    <property type="evidence" value="ECO:0007669"/>
    <property type="project" value="TreeGrafter"/>
</dbReference>
<dbReference type="FunFam" id="3.90.950.10:FF:000001">
    <property type="entry name" value="dITP/XTP pyrophosphatase"/>
    <property type="match status" value="1"/>
</dbReference>
<keyword evidence="12" id="KW-1185">Reference proteome</keyword>
<feature type="binding site" evidence="10">
    <location>
        <begin position="160"/>
        <end position="163"/>
    </location>
    <ligand>
        <name>substrate</name>
    </ligand>
</feature>
<feature type="binding site" evidence="10">
    <location>
        <begin position="7"/>
        <end position="12"/>
    </location>
    <ligand>
        <name>substrate</name>
    </ligand>
</feature>
<gene>
    <name evidence="11" type="ORF">SAMN05421770_103243</name>
</gene>
<evidence type="ECO:0000256" key="5">
    <source>
        <dbReference type="ARBA" id="ARBA00022801"/>
    </source>
</evidence>
<evidence type="ECO:0000256" key="10">
    <source>
        <dbReference type="HAMAP-Rule" id="MF_01405"/>
    </source>
</evidence>
<dbReference type="GO" id="GO:0017111">
    <property type="term" value="F:ribonucleoside triphosphate phosphatase activity"/>
    <property type="evidence" value="ECO:0007669"/>
    <property type="project" value="InterPro"/>
</dbReference>
<evidence type="ECO:0000256" key="1">
    <source>
        <dbReference type="ARBA" id="ARBA00008023"/>
    </source>
</evidence>
<feature type="binding site" evidence="10">
    <location>
        <position position="39"/>
    </location>
    <ligand>
        <name>Mg(2+)</name>
        <dbReference type="ChEBI" id="CHEBI:18420"/>
    </ligand>
</feature>
<dbReference type="EC" id="3.6.1.66" evidence="10"/>
<keyword evidence="4 10" id="KW-0547">Nucleotide-binding</keyword>